<dbReference type="InterPro" id="IPR039428">
    <property type="entry name" value="NUOK/Mnh_C1-like"/>
</dbReference>
<dbReference type="Proteomes" id="UP001162734">
    <property type="component" value="Chromosome"/>
</dbReference>
<feature type="transmembrane region" description="Helical" evidence="6">
    <location>
        <begin position="6"/>
        <end position="25"/>
    </location>
</feature>
<proteinExistence type="predicted"/>
<feature type="transmembrane region" description="Helical" evidence="6">
    <location>
        <begin position="156"/>
        <end position="173"/>
    </location>
</feature>
<feature type="transmembrane region" description="Helical" evidence="6">
    <location>
        <begin position="130"/>
        <end position="147"/>
    </location>
</feature>
<dbReference type="PANTHER" id="PTHR38601">
    <property type="entry name" value="HYDROGENASE-4 COMPONENT E"/>
    <property type="match status" value="1"/>
</dbReference>
<dbReference type="RefSeq" id="WP_248342891.1">
    <property type="nucleotide sequence ID" value="NZ_AP025592.1"/>
</dbReference>
<keyword evidence="8" id="KW-1185">Reference proteome</keyword>
<feature type="transmembrane region" description="Helical" evidence="6">
    <location>
        <begin position="32"/>
        <end position="52"/>
    </location>
</feature>
<evidence type="ECO:0000313" key="8">
    <source>
        <dbReference type="Proteomes" id="UP001162734"/>
    </source>
</evidence>
<evidence type="ECO:0000256" key="2">
    <source>
        <dbReference type="ARBA" id="ARBA00022475"/>
    </source>
</evidence>
<evidence type="ECO:0000256" key="4">
    <source>
        <dbReference type="ARBA" id="ARBA00022989"/>
    </source>
</evidence>
<dbReference type="EMBL" id="AP025592">
    <property type="protein sequence ID" value="BDG10412.1"/>
    <property type="molecule type" value="Genomic_DNA"/>
</dbReference>
<keyword evidence="4 6" id="KW-1133">Transmembrane helix</keyword>
<accession>A0ABM7XEX7</accession>
<feature type="transmembrane region" description="Helical" evidence="6">
    <location>
        <begin position="58"/>
        <end position="84"/>
    </location>
</feature>
<reference evidence="8" key="1">
    <citation type="journal article" date="2022" name="Int. J. Syst. Evol. Microbiol.">
        <title>Anaeromyxobacter oryzae sp. nov., Anaeromyxobacter diazotrophicus sp. nov. and Anaeromyxobacter paludicola sp. nov., isolated from paddy soils.</title>
        <authorList>
            <person name="Itoh H."/>
            <person name="Xu Z."/>
            <person name="Mise K."/>
            <person name="Masuda Y."/>
            <person name="Ushijima N."/>
            <person name="Hayakawa C."/>
            <person name="Shiratori Y."/>
            <person name="Senoo K."/>
        </authorList>
    </citation>
    <scope>NUCLEOTIDE SEQUENCE [LARGE SCALE GENOMIC DNA]</scope>
    <source>
        <strain evidence="8">Red630</strain>
    </source>
</reference>
<gene>
    <name evidence="7" type="primary">ehrC</name>
    <name evidence="7" type="ORF">AMPC_35250</name>
</gene>
<keyword evidence="3 6" id="KW-0812">Transmembrane</keyword>
<protein>
    <submittedName>
        <fullName evidence="7">Hydrogenase</fullName>
    </submittedName>
</protein>
<evidence type="ECO:0000256" key="5">
    <source>
        <dbReference type="ARBA" id="ARBA00023136"/>
    </source>
</evidence>
<feature type="transmembrane region" description="Helical" evidence="6">
    <location>
        <begin position="96"/>
        <end position="118"/>
    </location>
</feature>
<dbReference type="PANTHER" id="PTHR38601:SF1">
    <property type="entry name" value="HYDROGENASE-4 COMPONENT E"/>
    <property type="match status" value="1"/>
</dbReference>
<organism evidence="7 8">
    <name type="scientific">Anaeromyxobacter paludicola</name>
    <dbReference type="NCBI Taxonomy" id="2918171"/>
    <lineage>
        <taxon>Bacteria</taxon>
        <taxon>Pseudomonadati</taxon>
        <taxon>Myxococcota</taxon>
        <taxon>Myxococcia</taxon>
        <taxon>Myxococcales</taxon>
        <taxon>Cystobacterineae</taxon>
        <taxon>Anaeromyxobacteraceae</taxon>
        <taxon>Anaeromyxobacter</taxon>
    </lineage>
</organism>
<sequence>MSALRLATIAETVFILVVMIDFFVLASSRLKAAIRAVAAQGALLALLPLLLAPQELHVLHVLALSLGALLVKGIAIPWMLGWAMREASVSREVEPVVGYVPSLVLGGLGVMLAFAFSATLPLPTPERHPYLVATSLSTVWTGMLLVVSRKKAVSQVLGFLVLENGVFVFGLLLSDFMPWMVEAGVLLDLFAAVFVMGIVIFHIHRTFSSMDTEKLSALRD</sequence>
<comment type="subcellular location">
    <subcellularLocation>
        <location evidence="1">Cell membrane</location>
        <topology evidence="1">Multi-pass membrane protein</topology>
    </subcellularLocation>
</comment>
<name>A0ABM7XEX7_9BACT</name>
<dbReference type="Pfam" id="PF00420">
    <property type="entry name" value="Oxidored_q2"/>
    <property type="match status" value="1"/>
</dbReference>
<dbReference type="InterPro" id="IPR038730">
    <property type="entry name" value="HyfE-like"/>
</dbReference>
<evidence type="ECO:0000256" key="1">
    <source>
        <dbReference type="ARBA" id="ARBA00004651"/>
    </source>
</evidence>
<keyword evidence="5 6" id="KW-0472">Membrane</keyword>
<evidence type="ECO:0000256" key="6">
    <source>
        <dbReference type="SAM" id="Phobius"/>
    </source>
</evidence>
<keyword evidence="2" id="KW-1003">Cell membrane</keyword>
<feature type="transmembrane region" description="Helical" evidence="6">
    <location>
        <begin position="179"/>
        <end position="201"/>
    </location>
</feature>
<evidence type="ECO:0000256" key="3">
    <source>
        <dbReference type="ARBA" id="ARBA00022692"/>
    </source>
</evidence>
<evidence type="ECO:0000313" key="7">
    <source>
        <dbReference type="EMBL" id="BDG10412.1"/>
    </source>
</evidence>